<dbReference type="Proteomes" id="UP000770717">
    <property type="component" value="Unassembled WGS sequence"/>
</dbReference>
<gene>
    <name evidence="1" type="ORF">GDO78_021320</name>
</gene>
<organism evidence="1 2">
    <name type="scientific">Eleutherodactylus coqui</name>
    <name type="common">Puerto Rican coqui</name>
    <dbReference type="NCBI Taxonomy" id="57060"/>
    <lineage>
        <taxon>Eukaryota</taxon>
        <taxon>Metazoa</taxon>
        <taxon>Chordata</taxon>
        <taxon>Craniata</taxon>
        <taxon>Vertebrata</taxon>
        <taxon>Euteleostomi</taxon>
        <taxon>Amphibia</taxon>
        <taxon>Batrachia</taxon>
        <taxon>Anura</taxon>
        <taxon>Neobatrachia</taxon>
        <taxon>Hyloidea</taxon>
        <taxon>Eleutherodactylidae</taxon>
        <taxon>Eleutherodactylinae</taxon>
        <taxon>Eleutherodactylus</taxon>
        <taxon>Eleutherodactylus</taxon>
    </lineage>
</organism>
<evidence type="ECO:0000313" key="1">
    <source>
        <dbReference type="EMBL" id="KAG9460518.1"/>
    </source>
</evidence>
<evidence type="ECO:0000313" key="2">
    <source>
        <dbReference type="Proteomes" id="UP000770717"/>
    </source>
</evidence>
<dbReference type="AlphaFoldDB" id="A0A8J6BDM9"/>
<proteinExistence type="predicted"/>
<protein>
    <submittedName>
        <fullName evidence="1">Uncharacterized protein</fullName>
    </submittedName>
</protein>
<keyword evidence="2" id="KW-1185">Reference proteome</keyword>
<comment type="caution">
    <text evidence="1">The sequence shown here is derived from an EMBL/GenBank/DDBJ whole genome shotgun (WGS) entry which is preliminary data.</text>
</comment>
<name>A0A8J6BDM9_ELECQ</name>
<accession>A0A8J6BDM9</accession>
<sequence>MSCSLDWCADALSRLLQDADSSVLTAVARIGITKFLFTSVHAIPRMATAVTAELFASCRIALALQIADL</sequence>
<dbReference type="EMBL" id="WNTK01062112">
    <property type="protein sequence ID" value="KAG9460518.1"/>
    <property type="molecule type" value="Genomic_DNA"/>
</dbReference>
<reference evidence="1" key="1">
    <citation type="thesis" date="2020" institute="ProQuest LLC" country="789 East Eisenhower Parkway, Ann Arbor, MI, USA">
        <title>Comparative Genomics and Chromosome Evolution.</title>
        <authorList>
            <person name="Mudd A.B."/>
        </authorList>
    </citation>
    <scope>NUCLEOTIDE SEQUENCE</scope>
    <source>
        <strain evidence="1">HN-11 Male</strain>
        <tissue evidence="1">Kidney and liver</tissue>
    </source>
</reference>